<feature type="transmembrane region" description="Helical" evidence="1">
    <location>
        <begin position="6"/>
        <end position="29"/>
    </location>
</feature>
<evidence type="ECO:0000313" key="2">
    <source>
        <dbReference type="EMBL" id="JAH91664.1"/>
    </source>
</evidence>
<proteinExistence type="predicted"/>
<reference evidence="2" key="2">
    <citation type="journal article" date="2015" name="Fish Shellfish Immunol.">
        <title>Early steps in the European eel (Anguilla anguilla)-Vibrio vulnificus interaction in the gills: Role of the RtxA13 toxin.</title>
        <authorList>
            <person name="Callol A."/>
            <person name="Pajuelo D."/>
            <person name="Ebbesson L."/>
            <person name="Teles M."/>
            <person name="MacKenzie S."/>
            <person name="Amaro C."/>
        </authorList>
    </citation>
    <scope>NUCLEOTIDE SEQUENCE</scope>
</reference>
<feature type="transmembrane region" description="Helical" evidence="1">
    <location>
        <begin position="41"/>
        <end position="64"/>
    </location>
</feature>
<organism evidence="2">
    <name type="scientific">Anguilla anguilla</name>
    <name type="common">European freshwater eel</name>
    <name type="synonym">Muraena anguilla</name>
    <dbReference type="NCBI Taxonomy" id="7936"/>
    <lineage>
        <taxon>Eukaryota</taxon>
        <taxon>Metazoa</taxon>
        <taxon>Chordata</taxon>
        <taxon>Craniata</taxon>
        <taxon>Vertebrata</taxon>
        <taxon>Euteleostomi</taxon>
        <taxon>Actinopterygii</taxon>
        <taxon>Neopterygii</taxon>
        <taxon>Teleostei</taxon>
        <taxon>Anguilliformes</taxon>
        <taxon>Anguillidae</taxon>
        <taxon>Anguilla</taxon>
    </lineage>
</organism>
<name>A0A0E9WMN3_ANGAN</name>
<keyword evidence="1" id="KW-0472">Membrane</keyword>
<evidence type="ECO:0000256" key="1">
    <source>
        <dbReference type="SAM" id="Phobius"/>
    </source>
</evidence>
<sequence length="67" mass="7626">MTEMLIFLSVEGGGLAILKESAVTFFLCFFECHPFTCKHILAFLFSQVSIIFICEGFIFVHLIYQPS</sequence>
<dbReference type="EMBL" id="GBXM01016913">
    <property type="protein sequence ID" value="JAH91664.1"/>
    <property type="molecule type" value="Transcribed_RNA"/>
</dbReference>
<keyword evidence="1" id="KW-0812">Transmembrane</keyword>
<keyword evidence="1" id="KW-1133">Transmembrane helix</keyword>
<reference evidence="2" key="1">
    <citation type="submission" date="2014-11" db="EMBL/GenBank/DDBJ databases">
        <authorList>
            <person name="Amaro Gonzalez C."/>
        </authorList>
    </citation>
    <scope>NUCLEOTIDE SEQUENCE</scope>
</reference>
<protein>
    <submittedName>
        <fullName evidence="2">Uncharacterized protein</fullName>
    </submittedName>
</protein>
<dbReference type="AlphaFoldDB" id="A0A0E9WMN3"/>
<accession>A0A0E9WMN3</accession>